<reference evidence="9" key="1">
    <citation type="submission" date="2025-05" db="UniProtKB">
        <authorList>
            <consortium name="RefSeq"/>
        </authorList>
    </citation>
    <scope>NUCLEOTIDE SEQUENCE [LARGE SCALE GENOMIC DNA]</scope>
</reference>
<dbReference type="SMART" id="SM00494">
    <property type="entry name" value="ChtBD2"/>
    <property type="match status" value="3"/>
</dbReference>
<evidence type="ECO:0000256" key="6">
    <source>
        <dbReference type="SAM" id="MobiDB-lite"/>
    </source>
</evidence>
<dbReference type="InterPro" id="IPR002557">
    <property type="entry name" value="Chitin-bd_dom"/>
</dbReference>
<evidence type="ECO:0000256" key="3">
    <source>
        <dbReference type="ARBA" id="ARBA00022737"/>
    </source>
</evidence>
<dbReference type="PROSITE" id="PS50940">
    <property type="entry name" value="CHIT_BIND_II"/>
    <property type="match status" value="2"/>
</dbReference>
<feature type="chain" id="PRO_5047475829" evidence="7">
    <location>
        <begin position="29"/>
        <end position="1791"/>
    </location>
</feature>
<keyword evidence="1" id="KW-0147">Chitin-binding</keyword>
<feature type="domain" description="Chitin-binding type-2" evidence="8">
    <location>
        <begin position="1734"/>
        <end position="1791"/>
    </location>
</feature>
<organism evidence="9 10">
    <name type="scientific">Vanessa tameamea</name>
    <name type="common">Kamehameha butterfly</name>
    <dbReference type="NCBI Taxonomy" id="334116"/>
    <lineage>
        <taxon>Eukaryota</taxon>
        <taxon>Metazoa</taxon>
        <taxon>Ecdysozoa</taxon>
        <taxon>Arthropoda</taxon>
        <taxon>Hexapoda</taxon>
        <taxon>Insecta</taxon>
        <taxon>Pterygota</taxon>
        <taxon>Neoptera</taxon>
        <taxon>Endopterygota</taxon>
        <taxon>Lepidoptera</taxon>
        <taxon>Glossata</taxon>
        <taxon>Ditrysia</taxon>
        <taxon>Papilionoidea</taxon>
        <taxon>Nymphalidae</taxon>
        <taxon>Nymphalinae</taxon>
        <taxon>Vanessa</taxon>
    </lineage>
</organism>
<evidence type="ECO:0000259" key="8">
    <source>
        <dbReference type="PROSITE" id="PS50940"/>
    </source>
</evidence>
<dbReference type="PANTHER" id="PTHR23301">
    <property type="entry name" value="CHITIN BINDING PERITROPHIN-A"/>
    <property type="match status" value="1"/>
</dbReference>
<evidence type="ECO:0000256" key="1">
    <source>
        <dbReference type="ARBA" id="ARBA00022669"/>
    </source>
</evidence>
<dbReference type="Gene3D" id="3.20.20.80">
    <property type="entry name" value="Glycosidases"/>
    <property type="match status" value="1"/>
</dbReference>
<dbReference type="Pfam" id="PF01607">
    <property type="entry name" value="CBM_14"/>
    <property type="match status" value="2"/>
</dbReference>
<reference evidence="10" key="2">
    <citation type="submission" date="2025-08" db="UniProtKB">
        <authorList>
            <consortium name="RefSeq"/>
        </authorList>
    </citation>
    <scope>IDENTIFICATION</scope>
    <source>
        <tissue evidence="10">Whole body</tissue>
    </source>
</reference>
<feature type="domain" description="Chitin-binding type-2" evidence="8">
    <location>
        <begin position="1591"/>
        <end position="1647"/>
    </location>
</feature>
<dbReference type="InterPro" id="IPR036508">
    <property type="entry name" value="Chitin-bd_dom_sf"/>
</dbReference>
<evidence type="ECO:0000256" key="4">
    <source>
        <dbReference type="ARBA" id="ARBA00023157"/>
    </source>
</evidence>
<feature type="signal peptide" evidence="7">
    <location>
        <begin position="1"/>
        <end position="28"/>
    </location>
</feature>
<feature type="region of interest" description="Disordered" evidence="6">
    <location>
        <begin position="1704"/>
        <end position="1723"/>
    </location>
</feature>
<dbReference type="GeneID" id="113397517"/>
<name>A0ABM4APR9_VANTA</name>
<evidence type="ECO:0000256" key="5">
    <source>
        <dbReference type="ARBA" id="ARBA00023180"/>
    </source>
</evidence>
<keyword evidence="9" id="KW-1185">Reference proteome</keyword>
<keyword evidence="4" id="KW-1015">Disulfide bond</keyword>
<feature type="compositionally biased region" description="Low complexity" evidence="6">
    <location>
        <begin position="1704"/>
        <end position="1714"/>
    </location>
</feature>
<evidence type="ECO:0000313" key="10">
    <source>
        <dbReference type="RefSeq" id="XP_064073294.1"/>
    </source>
</evidence>
<protein>
    <submittedName>
        <fullName evidence="10">Homeobox-like protein HDP1</fullName>
    </submittedName>
</protein>
<dbReference type="SUPFAM" id="SSF57625">
    <property type="entry name" value="Invertebrate chitin-binding proteins"/>
    <property type="match status" value="2"/>
</dbReference>
<gene>
    <name evidence="10" type="primary">LOC113397517</name>
</gene>
<sequence>MAFNIRANCIFFPGLLVLTILTLPLISTENIDCKGKSFHCVNSTHFKICVDLGGGVTRTVDEFLIPCPRSTVCNDINKFECEYQVTTTLSPIQQSDEANVLAELSTTLATDVTTSTPENNTNNSSGSTIDISYEFINNDTSYFIPSTTLDDSINQVNSSSANNFKFDKISDLRDEYQLTITLPPTKQTDVATLAVKNDTSNSSVTTFEKSFEFTNNNTSNFINSTTSDDTLNQVYSSSVNNFKYNKTSDLRDEYQVTTALPSIQQSDVVNELSDLDTTSVWDNVDVTTFALENDTYSLSATTISTNKEFIDNDTSNIIANNFKYNETSDLRDQYQIPSTLPSTQQSDVTNELPKMGTTSVWGKSDVTSFAPENDIYNSSATTIATSYEFINNDTSNFIASTTSDDTLNQVYFKSASYEYQVTTTLPSTQQRNVTNELSELDTTLTWDNADITTFAPENYTYNSSATTIATSNQLINDVTFNFIPSTSSNDTLNQVNSSSANNISYNKISDSATVTNTDDESNVNAKITLNDTILNATLNKSITLISDELSLSKTIQGATELNIDALVLNNSSLYGNNNEHGYTNKERRLSLSSSEIVRNPISYFTETTSFLSHSNTSTTPMIVSSNINIPNDVSISLPNSLKPTITANLYTLDPINGWIKDGDILTTSITTVASDLSTNLVLNVTGNVSSSDYIKNDITVPVIRQIYSDTENTLRKPSTDNVFNGRNGFTINIDEQNKTETSFTLVSSYVDLSSTKSVESSTVPNKFVDLNSLTRNNNDWQNSENIVTSSIYATDSVSQFPNQIPDDQLIEMENKYDVINHLVTPHGDILSEILDTEVIANNESLTKQMMEFNTTSEIKILSLTEANLKASHLKVLNNDSIFSTLNDISLMSNLRDMSFTNLPEINVTNDTMYKETIVDLTTISYDKLPVNSKNTNAENISSVGFNNNNTTLVIKDTSADTTLKSDLYNTTLTVSDTAFTFATNPPLINTTSLNINFNSTPTINTQYTPTPESFQPIIGADRKIYITNITTMEIPSSSDFNLDMSNRIFTNYPNRSASVEKFHKDNRDTISSNLTVFSKNENTTVLSIDTTTINPNQEIETYEKQKLNDFYSNRNNISENIANGEKTGILISSPNITYGQLNIRSPALTISTDTILNNLSNSYVNKNEIVVEDIINNNDIFNNNNLVQYSVNQTMVEKKLNTTQKKEVNEIFNLPLSDINITVNNELINGEDVIGANLPIQKHKLITLKTYENKTADVNTEISELISTTETVMIAVSSNLSLTKYKEPTKTYDSVISYVVGTTNPYIYQEHLTIAEPNDQQNATNSKLFVDIEYVDSGLLSTPHNASENNIQDLKVSKNETEVISDAIIKSSPFLTKNSSSTFENSLNVDTTVNLAPYLKNIAQATSSVEMLNKNDNNSSSTIGNINKHHKNVTMTTNNIEVINNDIIGMLNNVTLTQNIDKIKSELTGANALSNTKTLPTLENKPAFNFELTQNLKQLNNESELKHNENENNVNIVALLGKTNNSTSPFTENGMKINKTLKLLQADLNLTLSSKDNVQLPNIFKTTQIPTSTVKSLIHSGNQARTPLLEQFTCEGRHRGKYSDKSNCNKFYICIGKLQPIIGMCPENTVFSEIRKQCTNNLSNCIRNNQFKCLSSGRFVDVLSENFYYICVKKLDGYVRFKLQCQKGYHLNKENIQCSVDTSSIENSSNTTSDKSTKEIKSDDNSYSENYEIRFECEKEGKFEYADDCRKYFLCRKTSESKFRRKIKKCSSDEVFNKEKRKCVDAESYEC</sequence>
<dbReference type="InterPro" id="IPR051940">
    <property type="entry name" value="Chitin_bind-dev_reg"/>
</dbReference>
<keyword evidence="5" id="KW-0325">Glycoprotein</keyword>
<dbReference type="Gene3D" id="2.170.140.10">
    <property type="entry name" value="Chitin binding domain"/>
    <property type="match status" value="1"/>
</dbReference>
<accession>A0ABM4APR9</accession>
<keyword evidence="2 7" id="KW-0732">Signal</keyword>
<proteinExistence type="predicted"/>
<evidence type="ECO:0000256" key="7">
    <source>
        <dbReference type="SAM" id="SignalP"/>
    </source>
</evidence>
<dbReference type="PANTHER" id="PTHR23301:SF106">
    <property type="entry name" value="CHITIN-BINDING TYPE-2 DOMAIN-CONTAINING PROTEIN-RELATED"/>
    <property type="match status" value="1"/>
</dbReference>
<dbReference type="Proteomes" id="UP001652626">
    <property type="component" value="Chromosome 3"/>
</dbReference>
<evidence type="ECO:0000313" key="9">
    <source>
        <dbReference type="Proteomes" id="UP001652626"/>
    </source>
</evidence>
<keyword evidence="3" id="KW-0677">Repeat</keyword>
<dbReference type="RefSeq" id="XP_064073294.1">
    <property type="nucleotide sequence ID" value="XM_064217224.1"/>
</dbReference>
<evidence type="ECO:0000256" key="2">
    <source>
        <dbReference type="ARBA" id="ARBA00022729"/>
    </source>
</evidence>